<evidence type="ECO:0000313" key="2">
    <source>
        <dbReference type="Proteomes" id="UP000179242"/>
    </source>
</evidence>
<accession>A0A1F4U4J4</accession>
<gene>
    <name evidence="1" type="ORF">A2438_05210</name>
</gene>
<dbReference type="EMBL" id="MEUJ01000005">
    <property type="protein sequence ID" value="OGC39895.1"/>
    <property type="molecule type" value="Genomic_DNA"/>
</dbReference>
<reference evidence="1 2" key="1">
    <citation type="journal article" date="2016" name="Nat. Commun.">
        <title>Thousands of microbial genomes shed light on interconnected biogeochemical processes in an aquifer system.</title>
        <authorList>
            <person name="Anantharaman K."/>
            <person name="Brown C.T."/>
            <person name="Hug L.A."/>
            <person name="Sharon I."/>
            <person name="Castelle C.J."/>
            <person name="Probst A.J."/>
            <person name="Thomas B.C."/>
            <person name="Singh A."/>
            <person name="Wilkins M.J."/>
            <person name="Karaoz U."/>
            <person name="Brodie E.L."/>
            <person name="Williams K.H."/>
            <person name="Hubbard S.S."/>
            <person name="Banfield J.F."/>
        </authorList>
    </citation>
    <scope>NUCLEOTIDE SEQUENCE [LARGE SCALE GENOMIC DNA]</scope>
</reference>
<comment type="caution">
    <text evidence="1">The sequence shown here is derived from an EMBL/GenBank/DDBJ whole genome shotgun (WGS) entry which is preliminary data.</text>
</comment>
<evidence type="ECO:0000313" key="1">
    <source>
        <dbReference type="EMBL" id="OGC39895.1"/>
    </source>
</evidence>
<protein>
    <submittedName>
        <fullName evidence="1">Uncharacterized protein</fullName>
    </submittedName>
</protein>
<sequence>MGLLSSFPAKKIFCASEIFTNHGRYTFDGKKGDNEIMRNVLPKMIAMDVSCAVDFDAKRFFESRIAEGGEKMEALIDTLLACGLPIARPVFSRILSAGGETTFSLFRSLSRQKIVLIKALNILGPKAISDALDSPEFEGMDEQEEKDLIVPLYLYLVESAEKGDIEAVGRLERDMTGMPLYRTRVLSQSGLFKRILDCLSFDALAALVNRDDFNYNPGNADGVEDLQLAKMIELAQKGNAAAVKYLQNKRNDCSVEYIEHLVRVGLYEGLLEVLPEEPGRAGPSLPSEGVSFEVLKETVRLAEEGGRKAIQTVTGWIKAWEGYGHLFLQDIAIFRRAVNLLSIEDLIKFNDNTRAMLLYNSEDLDGVGDVFPLRILHLAGKGNVKAIKYIEEKIIERWIKNSYLDHFNQCKIFMKMVGCLSEEGLRVLAENFSKLSYHLSCPSEIYGTRDAFLLFLLEKAYKGDSFSLRLLVEIKENPELDGEYLRSGKRNLPKMVKGLIGGEERGLEEVQRFILANKYKFVPRPS</sequence>
<dbReference type="Proteomes" id="UP000179242">
    <property type="component" value="Unassembled WGS sequence"/>
</dbReference>
<name>A0A1F4U4J4_UNCSA</name>
<organism evidence="1 2">
    <name type="scientific">candidate division WOR-1 bacterium RIFOXYC2_FULL_46_14</name>
    <dbReference type="NCBI Taxonomy" id="1802587"/>
    <lineage>
        <taxon>Bacteria</taxon>
        <taxon>Bacillati</taxon>
        <taxon>Saganbacteria</taxon>
    </lineage>
</organism>
<dbReference type="AlphaFoldDB" id="A0A1F4U4J4"/>
<proteinExistence type="predicted"/>